<comment type="caution">
    <text evidence="1">The sequence shown here is derived from an EMBL/GenBank/DDBJ whole genome shotgun (WGS) entry which is preliminary data.</text>
</comment>
<dbReference type="OrthoDB" id="8875254at2"/>
<dbReference type="InterPro" id="IPR011990">
    <property type="entry name" value="TPR-like_helical_dom_sf"/>
</dbReference>
<dbReference type="AlphaFoldDB" id="A0A3S2TJ75"/>
<keyword evidence="2" id="KW-1185">Reference proteome</keyword>
<dbReference type="Gene3D" id="1.25.40.10">
    <property type="entry name" value="Tetratricopeptide repeat domain"/>
    <property type="match status" value="1"/>
</dbReference>
<sequence>MRLHPTVAAVLLAVGACCHLGDTWAQTPPPAAEAPTLRPEIAPPLQAAQKAINDKDFATALQQLQAAEQVAGRTPFETYVLERLRFLAAAGQRDTPGALKALEAALATGQVEAELKATLMDQASNAAYALKDYDKTVHWARQALAAGATADITRLRLAQALYLQGQHAPAAQVLAELATQQRAAGQVPTEPQLRLQASNLLKMGDEAGYARVLEDLIALAPKPELWADRLARLLRQPGFDEALTLDLFRLSRHVGAFATTEADLQHGDLALRAGFPAEAKAVLDAGFAAGRLGQGPQAAQHQALRDKATKAAVADAAGSTSDGPALLARDPALALAAGWAQFTAGQRDAGLALMRQAVQKAPQPRLQLRLAEALRTAGDTAAARTALTAARDAAATDGTSDLARLALLSLGRP</sequence>
<dbReference type="Proteomes" id="UP000288178">
    <property type="component" value="Unassembled WGS sequence"/>
</dbReference>
<organism evidence="1 2">
    <name type="scientific">Rubrivivax albus</name>
    <dbReference type="NCBI Taxonomy" id="2499835"/>
    <lineage>
        <taxon>Bacteria</taxon>
        <taxon>Pseudomonadati</taxon>
        <taxon>Pseudomonadota</taxon>
        <taxon>Betaproteobacteria</taxon>
        <taxon>Burkholderiales</taxon>
        <taxon>Sphaerotilaceae</taxon>
        <taxon>Rubrivivax</taxon>
    </lineage>
</organism>
<name>A0A3S2TJ75_9BURK</name>
<accession>A0A3S2TJ75</accession>
<dbReference type="SUPFAM" id="SSF48452">
    <property type="entry name" value="TPR-like"/>
    <property type="match status" value="1"/>
</dbReference>
<protein>
    <recommendedName>
        <fullName evidence="3">Tetratricopeptide repeat protein</fullName>
    </recommendedName>
</protein>
<evidence type="ECO:0000313" key="1">
    <source>
        <dbReference type="EMBL" id="RVT48517.1"/>
    </source>
</evidence>
<proteinExistence type="predicted"/>
<dbReference type="EMBL" id="SACT01000010">
    <property type="protein sequence ID" value="RVT48517.1"/>
    <property type="molecule type" value="Genomic_DNA"/>
</dbReference>
<reference evidence="1 2" key="1">
    <citation type="submission" date="2019-01" db="EMBL/GenBank/DDBJ databases">
        <authorList>
            <person name="Chen W.-M."/>
        </authorList>
    </citation>
    <scope>NUCLEOTIDE SEQUENCE [LARGE SCALE GENOMIC DNA]</scope>
    <source>
        <strain evidence="1 2">ICH-3</strain>
    </source>
</reference>
<dbReference type="PROSITE" id="PS51257">
    <property type="entry name" value="PROKAR_LIPOPROTEIN"/>
    <property type="match status" value="1"/>
</dbReference>
<dbReference type="RefSeq" id="WP_128201016.1">
    <property type="nucleotide sequence ID" value="NZ_SACT01000010.1"/>
</dbReference>
<evidence type="ECO:0008006" key="3">
    <source>
        <dbReference type="Google" id="ProtNLM"/>
    </source>
</evidence>
<gene>
    <name evidence="1" type="ORF">ENE75_22820</name>
</gene>
<evidence type="ECO:0000313" key="2">
    <source>
        <dbReference type="Proteomes" id="UP000288178"/>
    </source>
</evidence>